<dbReference type="Pfam" id="PF20209">
    <property type="entry name" value="DUF6570"/>
    <property type="match status" value="1"/>
</dbReference>
<dbReference type="InterPro" id="IPR025476">
    <property type="entry name" value="Helitron_helicase-like"/>
</dbReference>
<sequence length="1082" mass="122479">MTRSQKFGRLLQVSERCSESTVYHDEIVNAVQRIRRMEPIMSPLEFCPYGVFDDRIHVVDLIAKEYLGKGSADVQRLILVDVDADGNCLYHSVILLMNDSTLTASELRVRTIIELVINEAFYSDMHKHRAGRIDIAIKAICKNRTYSGLYEICALCSVLKCNIRSVYPEIDFTAGMAVMNSIFTPIPPIVANCEVAVLWSNVRREMHVRTANNNLWSPNHFVPLFAPNQQYGFDQRNQLLLSNAKTPEKKTFKNNAVAQIRIPEFESSPNRRVRSDISIESERTKAISSSISKSSYFYYENDIILYVNGIYQENNVNMCILCQKCSNGLSKQQIPKFSVANNMWLGDIPVELQGLTIPEEKLISLHRHNSCIIKLQSPFHSMATAQGALKGNCITFLQNTPNIVNSLSLKMADLCDTLKVIFVGARPPERLQLKRILTVRKKKIVEALRWLKKYNILYKNIDINLDNIAQLPEDDIPESIMTTMEQILNDEEVPSERAGYIPDPLSNTTELNISDIIPVNNSAVLDVNGSSISSEEINNYLLKKIKNDGTNDEMDVENVYLIPHSSKPVNEYFNPKLLAGLYPTLFCYGLGPPEDQTRPLTINLREHIRYLLSYNDRRFETNHSFIFVVFNLLQRRDACFHAQLIATKPYFRSSAQEIHSLNTSDIEAALKNISTGTYNKGSNKALGKLVNHIKTIGGRVMGSAYSRTSLRTHLHAMIFNQSLPNIFLTLNPADIHSPVALYFAGVKLDLDNVQAEQLMDAYKRAEIIASHPVATAKFFHILISNILDTMILGGVVGPVKAYFGTVESQGRGSLHLHLLIWLNHDLKPTDMKNKIQDPSFRENLIAYLEDIIKEDLDEFKDKCVFENLDGIRDFFNFNIAFFFYIAAPRSVNTPTRLSSDNIYAALRTIDLAGLEENTNENDIRLTPMKDQSSPSIPYASPPNMRSSPSIPYASPPNMRSSPSIPYASPQRTELLQTPKHDQSISSMDVSDIQSRLPPACLPTPNPSLPNFWSRFCAYVAQLVESGNVHRHSDTCYEYCKAMAKKICRLIMPRKLISVSTIDPETGRISMRRSHPWINNFNE</sequence>
<dbReference type="PROSITE" id="PS50802">
    <property type="entry name" value="OTU"/>
    <property type="match status" value="1"/>
</dbReference>
<dbReference type="EMBL" id="CAJOAY010002587">
    <property type="protein sequence ID" value="CAF3964119.1"/>
    <property type="molecule type" value="Genomic_DNA"/>
</dbReference>
<dbReference type="Proteomes" id="UP000663881">
    <property type="component" value="Unassembled WGS sequence"/>
</dbReference>
<dbReference type="InterPro" id="IPR047273">
    <property type="entry name" value="VRTN_OTU_dom"/>
</dbReference>
<organism evidence="3 4">
    <name type="scientific">Adineta steineri</name>
    <dbReference type="NCBI Taxonomy" id="433720"/>
    <lineage>
        <taxon>Eukaryota</taxon>
        <taxon>Metazoa</taxon>
        <taxon>Spiralia</taxon>
        <taxon>Gnathifera</taxon>
        <taxon>Rotifera</taxon>
        <taxon>Eurotatoria</taxon>
        <taxon>Bdelloidea</taxon>
        <taxon>Adinetida</taxon>
        <taxon>Adinetidae</taxon>
        <taxon>Adineta</taxon>
    </lineage>
</organism>
<gene>
    <name evidence="3" type="ORF">OKA104_LOCUS27708</name>
</gene>
<proteinExistence type="predicted"/>
<dbReference type="CDD" id="cd22791">
    <property type="entry name" value="OTU_VRTN"/>
    <property type="match status" value="1"/>
</dbReference>
<evidence type="ECO:0000259" key="2">
    <source>
        <dbReference type="PROSITE" id="PS50802"/>
    </source>
</evidence>
<feature type="compositionally biased region" description="Polar residues" evidence="1">
    <location>
        <begin position="957"/>
        <end position="975"/>
    </location>
</feature>
<feature type="domain" description="OTU" evidence="2">
    <location>
        <begin position="77"/>
        <end position="189"/>
    </location>
</feature>
<dbReference type="Pfam" id="PF14214">
    <property type="entry name" value="Helitron_like_N"/>
    <property type="match status" value="1"/>
</dbReference>
<evidence type="ECO:0000313" key="3">
    <source>
        <dbReference type="EMBL" id="CAF3964119.1"/>
    </source>
</evidence>
<reference evidence="3" key="1">
    <citation type="submission" date="2021-02" db="EMBL/GenBank/DDBJ databases">
        <authorList>
            <person name="Nowell W R."/>
        </authorList>
    </citation>
    <scope>NUCLEOTIDE SEQUENCE</scope>
</reference>
<protein>
    <recommendedName>
        <fullName evidence="2">OTU domain-containing protein</fullName>
    </recommendedName>
</protein>
<dbReference type="InterPro" id="IPR046700">
    <property type="entry name" value="DUF6570"/>
</dbReference>
<dbReference type="AlphaFoldDB" id="A0A819LP57"/>
<dbReference type="InterPro" id="IPR003323">
    <property type="entry name" value="OTU_dom"/>
</dbReference>
<evidence type="ECO:0000256" key="1">
    <source>
        <dbReference type="SAM" id="MobiDB-lite"/>
    </source>
</evidence>
<comment type="caution">
    <text evidence="3">The sequence shown here is derived from an EMBL/GenBank/DDBJ whole genome shotgun (WGS) entry which is preliminary data.</text>
</comment>
<name>A0A819LP57_9BILA</name>
<accession>A0A819LP57</accession>
<evidence type="ECO:0000313" key="4">
    <source>
        <dbReference type="Proteomes" id="UP000663881"/>
    </source>
</evidence>
<feature type="region of interest" description="Disordered" evidence="1">
    <location>
        <begin position="920"/>
        <end position="983"/>
    </location>
</feature>
<dbReference type="Gene3D" id="3.90.70.80">
    <property type="match status" value="1"/>
</dbReference>